<dbReference type="InterPro" id="IPR035906">
    <property type="entry name" value="MetI-like_sf"/>
</dbReference>
<dbReference type="InterPro" id="IPR043429">
    <property type="entry name" value="ArtM/GltK/GlnP/TcyL/YhdX-like"/>
</dbReference>
<dbReference type="EMBL" id="AYOZ01000056">
    <property type="protein sequence ID" value="ETI58293.1"/>
    <property type="molecule type" value="Genomic_DNA"/>
</dbReference>
<feature type="transmembrane region" description="Helical" evidence="11">
    <location>
        <begin position="86"/>
        <end position="105"/>
    </location>
</feature>
<keyword evidence="8 11" id="KW-1133">Transmembrane helix</keyword>
<keyword evidence="14" id="KW-1185">Reference proteome</keyword>
<gene>
    <name evidence="13" type="ORF">D104_15000</name>
</gene>
<dbReference type="GO" id="GO:0043190">
    <property type="term" value="C:ATP-binding cassette (ABC) transporter complex"/>
    <property type="evidence" value="ECO:0007669"/>
    <property type="project" value="InterPro"/>
</dbReference>
<organism evidence="13 14">
    <name type="scientific">Marinomonas profundimaris</name>
    <dbReference type="NCBI Taxonomy" id="1208321"/>
    <lineage>
        <taxon>Bacteria</taxon>
        <taxon>Pseudomonadati</taxon>
        <taxon>Pseudomonadota</taxon>
        <taxon>Gammaproteobacteria</taxon>
        <taxon>Oceanospirillales</taxon>
        <taxon>Oceanospirillaceae</taxon>
        <taxon>Marinomonas</taxon>
    </lineage>
</organism>
<keyword evidence="9 11" id="KW-0472">Membrane</keyword>
<dbReference type="Proteomes" id="UP000018857">
    <property type="component" value="Unassembled WGS sequence"/>
</dbReference>
<dbReference type="RefSeq" id="WP_024025045.1">
    <property type="nucleotide sequence ID" value="NZ_AYOZ01000056.1"/>
</dbReference>
<evidence type="ECO:0000256" key="9">
    <source>
        <dbReference type="ARBA" id="ARBA00023136"/>
    </source>
</evidence>
<dbReference type="PANTHER" id="PTHR30614">
    <property type="entry name" value="MEMBRANE COMPONENT OF AMINO ACID ABC TRANSPORTER"/>
    <property type="match status" value="1"/>
</dbReference>
<dbReference type="AlphaFoldDB" id="W1RTY2"/>
<keyword evidence="5" id="KW-0997">Cell inner membrane</keyword>
<accession>W1RTY2</accession>
<evidence type="ECO:0000256" key="4">
    <source>
        <dbReference type="ARBA" id="ARBA00022475"/>
    </source>
</evidence>
<feature type="transmembrane region" description="Helical" evidence="11">
    <location>
        <begin position="53"/>
        <end position="74"/>
    </location>
</feature>
<sequence>MDFSVVVEYFPRLLEGTWVSLQLVVISIVLGGVFALPIALARISPVGWIRAIPFAYIFFFRGTPLLVQIFLVYYGASQFDVVRESFLWPILKEPFWCAIIAFTLNTSAYTAEIFRGAIQAIPEGEVEACKVVGMSKYQMYRRVLLPRAFGIVLPAYGNEIILMLKGSALASTITILDLTGMARTIIARTYTPMEIFLAAGAIYLVISIVIIAIFRQIELRQNRYLGTLSIKVPDKG</sequence>
<evidence type="ECO:0000259" key="12">
    <source>
        <dbReference type="PROSITE" id="PS50928"/>
    </source>
</evidence>
<dbReference type="Pfam" id="PF00528">
    <property type="entry name" value="BPD_transp_1"/>
    <property type="match status" value="1"/>
</dbReference>
<name>W1RTY2_9GAMM</name>
<comment type="subcellular location">
    <subcellularLocation>
        <location evidence="1">Cell inner membrane</location>
        <topology evidence="1">Multi-pass membrane protein</topology>
    </subcellularLocation>
    <subcellularLocation>
        <location evidence="11">Cell membrane</location>
        <topology evidence="11">Multi-pass membrane protein</topology>
    </subcellularLocation>
</comment>
<keyword evidence="4" id="KW-1003">Cell membrane</keyword>
<dbReference type="InterPro" id="IPR000515">
    <property type="entry name" value="MetI-like"/>
</dbReference>
<evidence type="ECO:0000256" key="8">
    <source>
        <dbReference type="ARBA" id="ARBA00022989"/>
    </source>
</evidence>
<keyword evidence="7" id="KW-0029">Amino-acid transport</keyword>
<evidence type="ECO:0000256" key="6">
    <source>
        <dbReference type="ARBA" id="ARBA00022692"/>
    </source>
</evidence>
<keyword evidence="6 11" id="KW-0812">Transmembrane</keyword>
<feature type="domain" description="ABC transmembrane type-1" evidence="12">
    <location>
        <begin position="17"/>
        <end position="214"/>
    </location>
</feature>
<feature type="transmembrane region" description="Helical" evidence="11">
    <location>
        <begin position="20"/>
        <end position="41"/>
    </location>
</feature>
<dbReference type="PATRIC" id="fig|1208321.3.peg.2984"/>
<reference evidence="13 14" key="1">
    <citation type="journal article" date="2014" name="Genome Announc.">
        <title>Draft Genome Sequence of Marinomonas sp. Strain D104, a Polycyclic Aromatic Hydrocarbon-Degrading Bacterium from the Deep-Sea Sediment of the Arctic Ocean.</title>
        <authorList>
            <person name="Dong C."/>
            <person name="Bai X."/>
            <person name="Lai Q."/>
            <person name="Xie Y."/>
            <person name="Chen X."/>
            <person name="Shao Z."/>
        </authorList>
    </citation>
    <scope>NUCLEOTIDE SEQUENCE [LARGE SCALE GENOMIC DNA]</scope>
    <source>
        <strain evidence="13 14">D104</strain>
    </source>
</reference>
<evidence type="ECO:0000256" key="5">
    <source>
        <dbReference type="ARBA" id="ARBA00022519"/>
    </source>
</evidence>
<evidence type="ECO:0000256" key="2">
    <source>
        <dbReference type="ARBA" id="ARBA00010072"/>
    </source>
</evidence>
<dbReference type="NCBIfam" id="TIGR01726">
    <property type="entry name" value="HEQRo_perm_3TM"/>
    <property type="match status" value="1"/>
</dbReference>
<feature type="transmembrane region" description="Helical" evidence="11">
    <location>
        <begin position="144"/>
        <end position="164"/>
    </location>
</feature>
<feature type="transmembrane region" description="Helical" evidence="11">
    <location>
        <begin position="195"/>
        <end position="214"/>
    </location>
</feature>
<evidence type="ECO:0000313" key="13">
    <source>
        <dbReference type="EMBL" id="ETI58293.1"/>
    </source>
</evidence>
<dbReference type="OrthoDB" id="4404959at2"/>
<dbReference type="PANTHER" id="PTHR30614:SF10">
    <property type="entry name" value="ARGININE ABC TRANSPORTER PERMEASE PROTEIN ARTM"/>
    <property type="match status" value="1"/>
</dbReference>
<dbReference type="STRING" id="1208321.D104_15000"/>
<evidence type="ECO:0000313" key="14">
    <source>
        <dbReference type="Proteomes" id="UP000018857"/>
    </source>
</evidence>
<dbReference type="eggNOG" id="COG4160">
    <property type="taxonomic scope" value="Bacteria"/>
</dbReference>
<dbReference type="InterPro" id="IPR010065">
    <property type="entry name" value="AA_ABC_transptr_permease_3TM"/>
</dbReference>
<dbReference type="PROSITE" id="PS50928">
    <property type="entry name" value="ABC_TM1"/>
    <property type="match status" value="1"/>
</dbReference>
<dbReference type="CDD" id="cd06261">
    <property type="entry name" value="TM_PBP2"/>
    <property type="match status" value="1"/>
</dbReference>
<evidence type="ECO:0000256" key="1">
    <source>
        <dbReference type="ARBA" id="ARBA00004429"/>
    </source>
</evidence>
<dbReference type="Gene3D" id="1.10.3720.10">
    <property type="entry name" value="MetI-like"/>
    <property type="match status" value="1"/>
</dbReference>
<dbReference type="SUPFAM" id="SSF161098">
    <property type="entry name" value="MetI-like"/>
    <property type="match status" value="1"/>
</dbReference>
<proteinExistence type="inferred from homology"/>
<comment type="similarity">
    <text evidence="2">Belongs to the binding-protein-dependent transport system permease family. HisMQ subfamily.</text>
</comment>
<protein>
    <recommendedName>
        <fullName evidence="10">Arginine ABC transporter permease protein ArtM</fullName>
    </recommendedName>
</protein>
<comment type="caution">
    <text evidence="13">The sequence shown here is derived from an EMBL/GenBank/DDBJ whole genome shotgun (WGS) entry which is preliminary data.</text>
</comment>
<evidence type="ECO:0000256" key="10">
    <source>
        <dbReference type="ARBA" id="ARBA00040319"/>
    </source>
</evidence>
<dbReference type="GO" id="GO:0022857">
    <property type="term" value="F:transmembrane transporter activity"/>
    <property type="evidence" value="ECO:0007669"/>
    <property type="project" value="InterPro"/>
</dbReference>
<keyword evidence="3 11" id="KW-0813">Transport</keyword>
<evidence type="ECO:0000256" key="11">
    <source>
        <dbReference type="RuleBase" id="RU363032"/>
    </source>
</evidence>
<evidence type="ECO:0000256" key="7">
    <source>
        <dbReference type="ARBA" id="ARBA00022970"/>
    </source>
</evidence>
<evidence type="ECO:0000256" key="3">
    <source>
        <dbReference type="ARBA" id="ARBA00022448"/>
    </source>
</evidence>
<dbReference type="GO" id="GO:0006865">
    <property type="term" value="P:amino acid transport"/>
    <property type="evidence" value="ECO:0007669"/>
    <property type="project" value="UniProtKB-KW"/>
</dbReference>